<evidence type="ECO:0000259" key="4">
    <source>
        <dbReference type="Pfam" id="PF00171"/>
    </source>
</evidence>
<reference evidence="5" key="1">
    <citation type="journal article" date="2005" name="Environ. Microbiol.">
        <title>Genetic and functional properties of uncultivated thermophilic crenarchaeotes from a subsurface gold mine as revealed by analysis of genome fragments.</title>
        <authorList>
            <person name="Nunoura T."/>
            <person name="Hirayama H."/>
            <person name="Takami H."/>
            <person name="Oida H."/>
            <person name="Nishi S."/>
            <person name="Shimamura S."/>
            <person name="Suzuki Y."/>
            <person name="Inagaki F."/>
            <person name="Takai K."/>
            <person name="Nealson K.H."/>
            <person name="Horikoshi K."/>
        </authorList>
    </citation>
    <scope>NUCLEOTIDE SEQUENCE</scope>
</reference>
<dbReference type="InterPro" id="IPR016161">
    <property type="entry name" value="Ald_DH/histidinol_DH"/>
</dbReference>
<dbReference type="PANTHER" id="PTHR43860">
    <property type="entry name" value="BETAINE ALDEHYDE DEHYDROGENASE"/>
    <property type="match status" value="1"/>
</dbReference>
<evidence type="ECO:0000256" key="2">
    <source>
        <dbReference type="ARBA" id="ARBA00023002"/>
    </source>
</evidence>
<sequence length="66" mass="7310">MLYKNFIGGQWVDSATGKTFKSINPADTSDELGEFPASDSQDVERAVQAAERAFREWSKVPCAQAR</sequence>
<dbReference type="AlphaFoldDB" id="H5S9Z5"/>
<dbReference type="InterPro" id="IPR015590">
    <property type="entry name" value="Aldehyde_DH_dom"/>
</dbReference>
<dbReference type="Pfam" id="PF00171">
    <property type="entry name" value="Aldedh"/>
    <property type="match status" value="1"/>
</dbReference>
<evidence type="ECO:0000313" key="5">
    <source>
        <dbReference type="EMBL" id="BAL52981.1"/>
    </source>
</evidence>
<protein>
    <submittedName>
        <fullName evidence="5">Aldehyde dehydrogenase</fullName>
    </submittedName>
</protein>
<dbReference type="EMBL" id="AP011644">
    <property type="protein sequence ID" value="BAL52981.1"/>
    <property type="molecule type" value="Genomic_DNA"/>
</dbReference>
<dbReference type="GO" id="GO:0016491">
    <property type="term" value="F:oxidoreductase activity"/>
    <property type="evidence" value="ECO:0007669"/>
    <property type="project" value="UniProtKB-KW"/>
</dbReference>
<evidence type="ECO:0000256" key="1">
    <source>
        <dbReference type="ARBA" id="ARBA00009986"/>
    </source>
</evidence>
<evidence type="ECO:0000256" key="3">
    <source>
        <dbReference type="ARBA" id="ARBA00023027"/>
    </source>
</evidence>
<gene>
    <name evidence="5" type="ORF">HGMM_F03H09C40</name>
</gene>
<dbReference type="InterPro" id="IPR016162">
    <property type="entry name" value="Ald_DH_N"/>
</dbReference>
<keyword evidence="3" id="KW-0520">NAD</keyword>
<dbReference type="Gene3D" id="3.40.605.10">
    <property type="entry name" value="Aldehyde Dehydrogenase, Chain A, domain 1"/>
    <property type="match status" value="1"/>
</dbReference>
<reference evidence="5" key="2">
    <citation type="journal article" date="2012" name="PLoS ONE">
        <title>A Deeply Branching Thermophilic Bacterium with an Ancient Acetyl-CoA Pathway Dominates a Subsurface Ecosystem.</title>
        <authorList>
            <person name="Takami H."/>
            <person name="Noguchi H."/>
            <person name="Takaki Y."/>
            <person name="Uchiyama I."/>
            <person name="Toyoda A."/>
            <person name="Nishi S."/>
            <person name="Chee G.-J."/>
            <person name="Arai W."/>
            <person name="Nunoura T."/>
            <person name="Itoh T."/>
            <person name="Hattori M."/>
            <person name="Takai K."/>
        </authorList>
    </citation>
    <scope>NUCLEOTIDE SEQUENCE</scope>
</reference>
<accession>H5S9Z5</accession>
<organism evidence="5">
    <name type="scientific">uncultured Acetothermia bacterium</name>
    <dbReference type="NCBI Taxonomy" id="236499"/>
    <lineage>
        <taxon>Bacteria</taxon>
        <taxon>Candidatus Bipolaricaulota</taxon>
        <taxon>environmental samples</taxon>
    </lineage>
</organism>
<proteinExistence type="inferred from homology"/>
<name>H5S9Z5_9BACT</name>
<comment type="similarity">
    <text evidence="1">Belongs to the aldehyde dehydrogenase family.</text>
</comment>
<dbReference type="PANTHER" id="PTHR43860:SF2">
    <property type="entry name" value="BETAINE ALDEHYDE DEHYDROGENASE-RELATED"/>
    <property type="match status" value="1"/>
</dbReference>
<keyword evidence="2" id="KW-0560">Oxidoreductase</keyword>
<feature type="domain" description="Aldehyde dehydrogenase" evidence="4">
    <location>
        <begin position="11"/>
        <end position="64"/>
    </location>
</feature>
<dbReference type="SUPFAM" id="SSF53720">
    <property type="entry name" value="ALDH-like"/>
    <property type="match status" value="1"/>
</dbReference>